<dbReference type="GO" id="GO:0005829">
    <property type="term" value="C:cytosol"/>
    <property type="evidence" value="ECO:0007669"/>
    <property type="project" value="TreeGrafter"/>
</dbReference>
<evidence type="ECO:0000313" key="2">
    <source>
        <dbReference type="Proteomes" id="UP000070134"/>
    </source>
</evidence>
<dbReference type="PATRIC" id="fig|37927.3.peg.3270"/>
<organism evidence="1 2">
    <name type="scientific">Sinomonas atrocyanea</name>
    <dbReference type="NCBI Taxonomy" id="37927"/>
    <lineage>
        <taxon>Bacteria</taxon>
        <taxon>Bacillati</taxon>
        <taxon>Actinomycetota</taxon>
        <taxon>Actinomycetes</taxon>
        <taxon>Micrococcales</taxon>
        <taxon>Micrococcaceae</taxon>
        <taxon>Sinomonas</taxon>
    </lineage>
</organism>
<gene>
    <name evidence="1" type="ORF">SA2016_3185</name>
</gene>
<dbReference type="PIRSF" id="PIRSF037834">
    <property type="entry name" value="PA_CoA_Oase3"/>
    <property type="match status" value="1"/>
</dbReference>
<dbReference type="STRING" id="37927.SA2016_3185"/>
<accession>A0A127A331</accession>
<dbReference type="RefSeq" id="WP_066499885.1">
    <property type="nucleotide sequence ID" value="NZ_BJMO01000072.1"/>
</dbReference>
<name>A0A127A331_9MICC</name>
<proteinExistence type="predicted"/>
<dbReference type="InterPro" id="IPR007814">
    <property type="entry name" value="PaaA_PaaC"/>
</dbReference>
<keyword evidence="2" id="KW-1185">Reference proteome</keyword>
<dbReference type="Pfam" id="PF05138">
    <property type="entry name" value="PaaA_PaaC"/>
    <property type="match status" value="1"/>
</dbReference>
<dbReference type="InterPro" id="IPR011882">
    <property type="entry name" value="PaaC"/>
</dbReference>
<evidence type="ECO:0000313" key="1">
    <source>
        <dbReference type="EMBL" id="AMM33849.1"/>
    </source>
</evidence>
<dbReference type="InterPro" id="IPR012347">
    <property type="entry name" value="Ferritin-like"/>
</dbReference>
<sequence>MTAPTPAHAAAAHTDHALDSFGDAAASATRVTPGNALRPEDIAVSPEKPTEDVAQYALRLGDDALILAQRLSHWISRGPELEEDIALGNIALDTLGHARSFLTYAGHAWDRTEDDLAYWREEEEFRCAWMVEQPNGDFGVTIARQLVMSVYQYLLYSKLVDSTDATLAAIAAKALKEVDYHRDHAIQWTVRLGDGTEESHDRMQAALELVWPYVDELFDDDALIDAVGDAGVRPSSLRETFDAHLAEVLAEATLDLPDVPRARGGGRRGEHTEHLGYILAEMQVLARKHPGATW</sequence>
<dbReference type="Gene3D" id="1.20.1260.10">
    <property type="match status" value="1"/>
</dbReference>
<dbReference type="NCBIfam" id="TIGR02158">
    <property type="entry name" value="PA_CoA_Oxy3"/>
    <property type="match status" value="1"/>
</dbReference>
<dbReference type="InterPro" id="IPR009078">
    <property type="entry name" value="Ferritin-like_SF"/>
</dbReference>
<dbReference type="PANTHER" id="PTHR30458:SF0">
    <property type="entry name" value="1,2-PHENYLACETYL-COA EPOXIDASE, SUBUNIT C"/>
    <property type="match status" value="1"/>
</dbReference>
<dbReference type="AlphaFoldDB" id="A0A127A331"/>
<dbReference type="OrthoDB" id="9789947at2"/>
<dbReference type="KEGG" id="satk:SA2016_3185"/>
<reference evidence="1 2" key="1">
    <citation type="submission" date="2016-02" db="EMBL/GenBank/DDBJ databases">
        <title>Complete genome of Sinomonas atrocyanea KCTC 3377.</title>
        <authorList>
            <person name="Kim K.M."/>
        </authorList>
    </citation>
    <scope>NUCLEOTIDE SEQUENCE [LARGE SCALE GENOMIC DNA]</scope>
    <source>
        <strain evidence="1 2">KCTC 3377</strain>
    </source>
</reference>
<dbReference type="SUPFAM" id="SSF47240">
    <property type="entry name" value="Ferritin-like"/>
    <property type="match status" value="1"/>
</dbReference>
<dbReference type="Proteomes" id="UP000070134">
    <property type="component" value="Chromosome"/>
</dbReference>
<dbReference type="EMBL" id="CP014518">
    <property type="protein sequence ID" value="AMM33849.1"/>
    <property type="molecule type" value="Genomic_DNA"/>
</dbReference>
<protein>
    <submittedName>
        <fullName evidence="1">Phenylacetate-CoA oxygenase subunit PaaI</fullName>
    </submittedName>
</protein>
<dbReference type="PANTHER" id="PTHR30458">
    <property type="entry name" value="PHENYLACETIC ACID DEGRADATION PROTEIN PAA"/>
    <property type="match status" value="1"/>
</dbReference>
<dbReference type="GO" id="GO:0010124">
    <property type="term" value="P:phenylacetate catabolic process"/>
    <property type="evidence" value="ECO:0007669"/>
    <property type="project" value="InterPro"/>
</dbReference>
<dbReference type="InterPro" id="IPR052703">
    <property type="entry name" value="Aromatic_CoA_ox/epox"/>
</dbReference>